<evidence type="ECO:0000256" key="5">
    <source>
        <dbReference type="ARBA" id="ARBA00023065"/>
    </source>
</evidence>
<comment type="caution">
    <text evidence="9">The sequence shown here is derived from an EMBL/GenBank/DDBJ whole genome shotgun (WGS) entry which is preliminary data.</text>
</comment>
<evidence type="ECO:0000256" key="8">
    <source>
        <dbReference type="SAM" id="Phobius"/>
    </source>
</evidence>
<name>A0AAD3MSM3_LATJO</name>
<keyword evidence="2" id="KW-0813">Transport</keyword>
<dbReference type="Proteomes" id="UP001279410">
    <property type="component" value="Unassembled WGS sequence"/>
</dbReference>
<keyword evidence="6 8" id="KW-0472">Membrane</keyword>
<dbReference type="GO" id="GO:0042734">
    <property type="term" value="C:presynaptic membrane"/>
    <property type="evidence" value="ECO:0007669"/>
    <property type="project" value="TreeGrafter"/>
</dbReference>
<sequence length="182" mass="20324">MPQHPAHLPGTRLSWLAEPDAPNHFDYDAKIEVFLERHPGTFCTYPQLLQDEGWPSQCQEASAVDMKVAYKNKGAYKIGGWWAWVALASLFFILVSITTFCLETHEAFNPIINRTELELNPLNIIDFVAILPFYLEVGLSRLSSKAAKDVLGFLKVVRFVPDPAYLQADTSLCGAEEGAGPR</sequence>
<keyword evidence="10" id="KW-1185">Reference proteome</keyword>
<comment type="subcellular location">
    <subcellularLocation>
        <location evidence="1">Membrane</location>
        <topology evidence="1">Multi-pass membrane protein</topology>
    </subcellularLocation>
</comment>
<proteinExistence type="predicted"/>
<evidence type="ECO:0000256" key="3">
    <source>
        <dbReference type="ARBA" id="ARBA00022692"/>
    </source>
</evidence>
<keyword evidence="5" id="KW-0406">Ion transport</keyword>
<dbReference type="GO" id="GO:0032809">
    <property type="term" value="C:neuronal cell body membrane"/>
    <property type="evidence" value="ECO:0007669"/>
    <property type="project" value="TreeGrafter"/>
</dbReference>
<dbReference type="InterPro" id="IPR028325">
    <property type="entry name" value="VG_K_chnl"/>
</dbReference>
<dbReference type="PANTHER" id="PTHR11537">
    <property type="entry name" value="VOLTAGE-GATED POTASSIUM CHANNEL"/>
    <property type="match status" value="1"/>
</dbReference>
<gene>
    <name evidence="9" type="ORF">AKAME5_001088900</name>
</gene>
<accession>A0AAD3MSM3</accession>
<evidence type="ECO:0000313" key="10">
    <source>
        <dbReference type="Proteomes" id="UP001279410"/>
    </source>
</evidence>
<dbReference type="AlphaFoldDB" id="A0AAD3MSM3"/>
<keyword evidence="4 8" id="KW-1133">Transmembrane helix</keyword>
<dbReference type="GO" id="GO:0001508">
    <property type="term" value="P:action potential"/>
    <property type="evidence" value="ECO:0007669"/>
    <property type="project" value="TreeGrafter"/>
</dbReference>
<dbReference type="Gene3D" id="1.10.287.930">
    <property type="entry name" value="Mammalian shaker kv1.2 potassium channel- beta subunit complex"/>
    <property type="match status" value="1"/>
</dbReference>
<evidence type="ECO:0000256" key="2">
    <source>
        <dbReference type="ARBA" id="ARBA00022448"/>
    </source>
</evidence>
<dbReference type="GO" id="GO:0008076">
    <property type="term" value="C:voltage-gated potassium channel complex"/>
    <property type="evidence" value="ECO:0007669"/>
    <property type="project" value="InterPro"/>
</dbReference>
<keyword evidence="7" id="KW-0407">Ion channel</keyword>
<evidence type="ECO:0000256" key="6">
    <source>
        <dbReference type="ARBA" id="ARBA00023136"/>
    </source>
</evidence>
<dbReference type="GO" id="GO:0005251">
    <property type="term" value="F:delayed rectifier potassium channel activity"/>
    <property type="evidence" value="ECO:0007669"/>
    <property type="project" value="TreeGrafter"/>
</dbReference>
<dbReference type="GO" id="GO:0032590">
    <property type="term" value="C:dendrite membrane"/>
    <property type="evidence" value="ECO:0007669"/>
    <property type="project" value="TreeGrafter"/>
</dbReference>
<feature type="transmembrane region" description="Helical" evidence="8">
    <location>
        <begin position="81"/>
        <end position="102"/>
    </location>
</feature>
<dbReference type="PANTHER" id="PTHR11537:SF252">
    <property type="entry name" value="POTASSIUM VOLTAGE-GATED CHANNEL PROTEIN SHAW"/>
    <property type="match status" value="1"/>
</dbReference>
<evidence type="ECO:0000256" key="7">
    <source>
        <dbReference type="ARBA" id="ARBA00023303"/>
    </source>
</evidence>
<dbReference type="GO" id="GO:0045211">
    <property type="term" value="C:postsynaptic membrane"/>
    <property type="evidence" value="ECO:0007669"/>
    <property type="project" value="TreeGrafter"/>
</dbReference>
<dbReference type="GO" id="GO:0043679">
    <property type="term" value="C:axon terminus"/>
    <property type="evidence" value="ECO:0007669"/>
    <property type="project" value="TreeGrafter"/>
</dbReference>
<keyword evidence="3 8" id="KW-0812">Transmembrane</keyword>
<organism evidence="9 10">
    <name type="scientific">Lates japonicus</name>
    <name type="common">Japanese lates</name>
    <dbReference type="NCBI Taxonomy" id="270547"/>
    <lineage>
        <taxon>Eukaryota</taxon>
        <taxon>Metazoa</taxon>
        <taxon>Chordata</taxon>
        <taxon>Craniata</taxon>
        <taxon>Vertebrata</taxon>
        <taxon>Euteleostomi</taxon>
        <taxon>Actinopterygii</taxon>
        <taxon>Neopterygii</taxon>
        <taxon>Teleostei</taxon>
        <taxon>Neoteleostei</taxon>
        <taxon>Acanthomorphata</taxon>
        <taxon>Carangaria</taxon>
        <taxon>Carangaria incertae sedis</taxon>
        <taxon>Centropomidae</taxon>
        <taxon>Lates</taxon>
    </lineage>
</organism>
<evidence type="ECO:0000256" key="4">
    <source>
        <dbReference type="ARBA" id="ARBA00022989"/>
    </source>
</evidence>
<dbReference type="EMBL" id="BRZM01000035">
    <property type="protein sequence ID" value="GLD58805.1"/>
    <property type="molecule type" value="Genomic_DNA"/>
</dbReference>
<evidence type="ECO:0000256" key="1">
    <source>
        <dbReference type="ARBA" id="ARBA00004141"/>
    </source>
</evidence>
<reference evidence="9" key="1">
    <citation type="submission" date="2022-08" db="EMBL/GenBank/DDBJ databases">
        <title>Genome sequencing of akame (Lates japonicus).</title>
        <authorList>
            <person name="Hashiguchi Y."/>
            <person name="Takahashi H."/>
        </authorList>
    </citation>
    <scope>NUCLEOTIDE SEQUENCE</scope>
    <source>
        <strain evidence="9">Kochi</strain>
    </source>
</reference>
<evidence type="ECO:0000313" key="9">
    <source>
        <dbReference type="EMBL" id="GLD58805.1"/>
    </source>
</evidence>
<protein>
    <submittedName>
        <fullName evidence="9">Potassium voltage-gated channel subfamily C member 1 isoform X1</fullName>
    </submittedName>
</protein>